<accession>A0ABX3FFH2</accession>
<evidence type="ECO:0000313" key="2">
    <source>
        <dbReference type="EMBL" id="OLQ91645.1"/>
    </source>
</evidence>
<evidence type="ECO:0000256" key="1">
    <source>
        <dbReference type="SAM" id="MobiDB-lite"/>
    </source>
</evidence>
<name>A0ABX3FFH2_9VIBR</name>
<proteinExistence type="predicted"/>
<comment type="caution">
    <text evidence="2">The sequence shown here is derived from an EMBL/GenBank/DDBJ whole genome shotgun (WGS) entry which is preliminary data.</text>
</comment>
<protein>
    <submittedName>
        <fullName evidence="2">Uncharacterized protein</fullName>
    </submittedName>
</protein>
<evidence type="ECO:0000313" key="3">
    <source>
        <dbReference type="Proteomes" id="UP000186039"/>
    </source>
</evidence>
<feature type="region of interest" description="Disordered" evidence="1">
    <location>
        <begin position="56"/>
        <end position="77"/>
    </location>
</feature>
<reference evidence="2 3" key="1">
    <citation type="submission" date="2016-09" db="EMBL/GenBank/DDBJ databases">
        <title>Genomic Taxonomy of the Vibrionaceae.</title>
        <authorList>
            <person name="Gonzalez-Castillo A."/>
            <person name="Gomez-Gil B."/>
            <person name="Enciso-Ibarra K."/>
        </authorList>
    </citation>
    <scope>NUCLEOTIDE SEQUENCE [LARGE SCALE GENOMIC DNA]</scope>
    <source>
        <strain evidence="2 3">CAIM 1902</strain>
    </source>
</reference>
<dbReference type="Proteomes" id="UP000186039">
    <property type="component" value="Unassembled WGS sequence"/>
</dbReference>
<dbReference type="RefSeq" id="WP_075714985.1">
    <property type="nucleotide sequence ID" value="NZ_AP019656.1"/>
</dbReference>
<sequence length="151" mass="16505">MGNRAEAKRRKKIYEQNRENALRAQAGALSQLGLETAAIEQAYMVEASKLAVGAESAKGRQQAKLAGKGMAGRSQRRMQAQLEMEAGMNDAILEGQLMNRLQEQQQKHMNIQIDTINKINDATLMSKSEQQMNLIKGFGGAAASLGSYFSS</sequence>
<organism evidence="2 3">
    <name type="scientific">Vibrio panuliri</name>
    <dbReference type="NCBI Taxonomy" id="1381081"/>
    <lineage>
        <taxon>Bacteria</taxon>
        <taxon>Pseudomonadati</taxon>
        <taxon>Pseudomonadota</taxon>
        <taxon>Gammaproteobacteria</taxon>
        <taxon>Vibrionales</taxon>
        <taxon>Vibrionaceae</taxon>
        <taxon>Vibrio</taxon>
    </lineage>
</organism>
<dbReference type="EMBL" id="MJMH01000172">
    <property type="protein sequence ID" value="OLQ91645.1"/>
    <property type="molecule type" value="Genomic_DNA"/>
</dbReference>
<gene>
    <name evidence="2" type="ORF">BIY20_09590</name>
</gene>
<keyword evidence="3" id="KW-1185">Reference proteome</keyword>